<dbReference type="AlphaFoldDB" id="A0AAD2FZW1"/>
<comment type="caution">
    <text evidence="3">The sequence shown here is derived from an EMBL/GenBank/DDBJ whole genome shotgun (WGS) entry which is preliminary data.</text>
</comment>
<dbReference type="InterPro" id="IPR036034">
    <property type="entry name" value="PDZ_sf"/>
</dbReference>
<keyword evidence="1" id="KW-0732">Signal</keyword>
<sequence>MQQRSSISTFLLAWLPLGCSLLNAAPITRQSISLFVALGDYSVNLEKPLGIILEERGTENSGVQVKEIVKGGAAESTRMVPGDVLLQVNEIDVTTYDFDSVMDLLISTDGSIDLTLGDGLGQMDMPKNVLNFLTSTEDAFFVDAVVREAVRECRQRSRKLGDLLQVEVIIGAGVRDSRGQVRFFAIFSTDGVSTYSCNMSATGVRQNDESIRIVALSCAKDEGLGQTLELIRED</sequence>
<dbReference type="PROSITE" id="PS50106">
    <property type="entry name" value="PDZ"/>
    <property type="match status" value="1"/>
</dbReference>
<accession>A0AAD2FZW1</accession>
<evidence type="ECO:0000313" key="4">
    <source>
        <dbReference type="Proteomes" id="UP001295423"/>
    </source>
</evidence>
<organism evidence="3 4">
    <name type="scientific">Cylindrotheca closterium</name>
    <dbReference type="NCBI Taxonomy" id="2856"/>
    <lineage>
        <taxon>Eukaryota</taxon>
        <taxon>Sar</taxon>
        <taxon>Stramenopiles</taxon>
        <taxon>Ochrophyta</taxon>
        <taxon>Bacillariophyta</taxon>
        <taxon>Bacillariophyceae</taxon>
        <taxon>Bacillariophycidae</taxon>
        <taxon>Bacillariales</taxon>
        <taxon>Bacillariaceae</taxon>
        <taxon>Cylindrotheca</taxon>
    </lineage>
</organism>
<dbReference type="Pfam" id="PF00595">
    <property type="entry name" value="PDZ"/>
    <property type="match status" value="1"/>
</dbReference>
<dbReference type="SMART" id="SM00228">
    <property type="entry name" value="PDZ"/>
    <property type="match status" value="1"/>
</dbReference>
<evidence type="ECO:0000256" key="1">
    <source>
        <dbReference type="SAM" id="SignalP"/>
    </source>
</evidence>
<dbReference type="Gene3D" id="2.30.42.10">
    <property type="match status" value="1"/>
</dbReference>
<evidence type="ECO:0000313" key="3">
    <source>
        <dbReference type="EMBL" id="CAJ1958634.1"/>
    </source>
</evidence>
<reference evidence="3" key="1">
    <citation type="submission" date="2023-08" db="EMBL/GenBank/DDBJ databases">
        <authorList>
            <person name="Audoor S."/>
            <person name="Bilcke G."/>
        </authorList>
    </citation>
    <scope>NUCLEOTIDE SEQUENCE</scope>
</reference>
<feature type="signal peptide" evidence="1">
    <location>
        <begin position="1"/>
        <end position="24"/>
    </location>
</feature>
<dbReference type="CDD" id="cd00136">
    <property type="entry name" value="PDZ_canonical"/>
    <property type="match status" value="1"/>
</dbReference>
<dbReference type="SUPFAM" id="SSF50156">
    <property type="entry name" value="PDZ domain-like"/>
    <property type="match status" value="1"/>
</dbReference>
<dbReference type="EMBL" id="CAKOGP040001980">
    <property type="protein sequence ID" value="CAJ1958634.1"/>
    <property type="molecule type" value="Genomic_DNA"/>
</dbReference>
<dbReference type="InterPro" id="IPR001478">
    <property type="entry name" value="PDZ"/>
</dbReference>
<dbReference type="Proteomes" id="UP001295423">
    <property type="component" value="Unassembled WGS sequence"/>
</dbReference>
<proteinExistence type="predicted"/>
<gene>
    <name evidence="3" type="ORF">CYCCA115_LOCUS17274</name>
</gene>
<feature type="chain" id="PRO_5042156750" description="PDZ domain-containing protein" evidence="1">
    <location>
        <begin position="25"/>
        <end position="234"/>
    </location>
</feature>
<feature type="domain" description="PDZ" evidence="2">
    <location>
        <begin position="35"/>
        <end position="116"/>
    </location>
</feature>
<protein>
    <recommendedName>
        <fullName evidence="2">PDZ domain-containing protein</fullName>
    </recommendedName>
</protein>
<keyword evidence="4" id="KW-1185">Reference proteome</keyword>
<name>A0AAD2FZW1_9STRA</name>
<evidence type="ECO:0000259" key="2">
    <source>
        <dbReference type="PROSITE" id="PS50106"/>
    </source>
</evidence>